<evidence type="ECO:0000256" key="5">
    <source>
        <dbReference type="ARBA" id="ARBA00022825"/>
    </source>
</evidence>
<comment type="function">
    <text evidence="8">ATP-dependent serine protease that mediates the selective degradation of misfolded and unassembled polypeptides in the peroxisomal matrix. Necessary for type 2 peroxisome targeting signal (PTS2)-containing protein processing and facilitates peroxisome matrix protein import.</text>
</comment>
<evidence type="ECO:0000256" key="4">
    <source>
        <dbReference type="ARBA" id="ARBA00022801"/>
    </source>
</evidence>
<dbReference type="InterPro" id="IPR015947">
    <property type="entry name" value="PUA-like_sf"/>
</dbReference>
<dbReference type="EC" id="3.4.21.-" evidence="8"/>
<dbReference type="AlphaFoldDB" id="A0A8H3U043"/>
<feature type="short sequence motif" description="Microbody targeting signal" evidence="8">
    <location>
        <begin position="939"/>
        <end position="941"/>
    </location>
</feature>
<dbReference type="PROSITE" id="PS51786">
    <property type="entry name" value="LON_PROTEOLYTIC"/>
    <property type="match status" value="1"/>
</dbReference>
<dbReference type="PIRSF" id="PIRSF001174">
    <property type="entry name" value="Lon_proteas"/>
    <property type="match status" value="1"/>
</dbReference>
<feature type="binding site" evidence="8 11">
    <location>
        <begin position="486"/>
        <end position="493"/>
    </location>
    <ligand>
        <name>ATP</name>
        <dbReference type="ChEBI" id="CHEBI:30616"/>
    </ligand>
</feature>
<dbReference type="FunFam" id="1.20.5.5270:FF:000002">
    <property type="entry name" value="Lon protease homolog"/>
    <property type="match status" value="1"/>
</dbReference>
<keyword evidence="7 8" id="KW-0576">Peroxisome</keyword>
<dbReference type="PANTHER" id="PTHR10046">
    <property type="entry name" value="ATP DEPENDENT LON PROTEASE FAMILY MEMBER"/>
    <property type="match status" value="1"/>
</dbReference>
<evidence type="ECO:0000256" key="6">
    <source>
        <dbReference type="ARBA" id="ARBA00022840"/>
    </source>
</evidence>
<dbReference type="SMART" id="SM00464">
    <property type="entry name" value="LON"/>
    <property type="match status" value="1"/>
</dbReference>
<dbReference type="Proteomes" id="UP000433883">
    <property type="component" value="Unassembled WGS sequence"/>
</dbReference>
<dbReference type="CDD" id="cd19500">
    <property type="entry name" value="RecA-like_Lon"/>
    <property type="match status" value="1"/>
</dbReference>
<dbReference type="Gene3D" id="2.30.130.40">
    <property type="entry name" value="LON domain-like"/>
    <property type="match status" value="1"/>
</dbReference>
<dbReference type="InterPro" id="IPR027501">
    <property type="entry name" value="Lonp2_euk"/>
</dbReference>
<dbReference type="InterPro" id="IPR054594">
    <property type="entry name" value="Lon_lid"/>
</dbReference>
<feature type="active site" evidence="8 10">
    <location>
        <position position="874"/>
    </location>
</feature>
<dbReference type="Pfam" id="PF05362">
    <property type="entry name" value="Lon_C"/>
    <property type="match status" value="1"/>
</dbReference>
<dbReference type="GO" id="GO:0005782">
    <property type="term" value="C:peroxisomal matrix"/>
    <property type="evidence" value="ECO:0007669"/>
    <property type="project" value="UniProtKB-SubCell"/>
</dbReference>
<dbReference type="SUPFAM" id="SSF54211">
    <property type="entry name" value="Ribosomal protein S5 domain 2-like"/>
    <property type="match status" value="1"/>
</dbReference>
<dbReference type="GO" id="GO:0004176">
    <property type="term" value="F:ATP-dependent peptidase activity"/>
    <property type="evidence" value="ECO:0007669"/>
    <property type="project" value="UniProtKB-UniRule"/>
</dbReference>
<keyword evidence="4 8" id="KW-0378">Hydrolase</keyword>
<dbReference type="GO" id="GO:0004252">
    <property type="term" value="F:serine-type endopeptidase activity"/>
    <property type="evidence" value="ECO:0007669"/>
    <property type="project" value="UniProtKB-UniRule"/>
</dbReference>
<organism evidence="16 17">
    <name type="scientific">Venturia inaequalis</name>
    <name type="common">Apple scab fungus</name>
    <dbReference type="NCBI Taxonomy" id="5025"/>
    <lineage>
        <taxon>Eukaryota</taxon>
        <taxon>Fungi</taxon>
        <taxon>Dikarya</taxon>
        <taxon>Ascomycota</taxon>
        <taxon>Pezizomycotina</taxon>
        <taxon>Dothideomycetes</taxon>
        <taxon>Pleosporomycetidae</taxon>
        <taxon>Venturiales</taxon>
        <taxon>Venturiaceae</taxon>
        <taxon>Venturia</taxon>
    </lineage>
</organism>
<dbReference type="InterPro" id="IPR004815">
    <property type="entry name" value="Lon_bac/euk-typ"/>
</dbReference>
<dbReference type="GO" id="GO:0006515">
    <property type="term" value="P:protein quality control for misfolded or incompletely synthesized proteins"/>
    <property type="evidence" value="ECO:0007669"/>
    <property type="project" value="UniProtKB-UniRule"/>
</dbReference>
<sequence>MMGKRSSKVLPIIPLPKGQVLLPGLSLRISIVNRPDIAALLARIYSKANTITTRNSEESIIVGCLPIGSPLLSPDGKLLIQAPTDGEGRAVGVTEDVHPAAAGKGDLFGLGCVAKVSGVQGRRQGDLSLVVEGMERCRVERFVRERPYFEAQLVGIEDLVIDAKDETIQALFSDLKQLSREFLALIRLSSLLPRPPTMSLTPLLARRLELYIARKDVAEAGSLADFMANVIDCTHDDKLRILASLSIQERLERVIEVLHRQITTLQGNGRLMAITAATSSESQQGGSEVDRLRNILQSGFRTPGQGNLPPGFLGGPSQPKTEEPNEMEELKKRLDAAQLTPEALKVANREIARLTKMNPAQAEYQVCRNYLENLAEIPWSKVTEDNLNSTVLSRARKQLDDDHYGLEKIKKRLLEYLAVLRLKQGVNADLEAQIQKIVDNNKTTASSPEEGEEVKPRVEQSPSEAELAIREKKRMVDKAPILLLVGPPGTGKTSLAKSIATALGRKFHRISLGGVRDEAEVRGHRRTYVAAMPGLIVNGLKKVGVANPVVLLDEIDKLGNANFQGDPSAAMLEVLDPEQNHTFVDHYINIPIDLSKIMFIATANSLDTIPPPLLDRMETIQLSGYTTLEKRHIAISHLLPKQVTTNGLSQDNVHIPEDVIDKIITAYTREAGVRNLEREIGSVCRYKAVEFSEAQDSSLETVAAEPVKHQDYNPNVSVDDLEDILGIERFEEEIAERVARPGLVTGLVAYASGGQGSILFIEVADMPGKGRVQLTGKLGDVLKESVEVALSWVKSHAFELGLTSDVNEDIMKNRSIHVHCPGGAVPKDGPSAGMAHTIALISLFSGRAVPPEIAMTGEITLRGKVTPVGGIKEKLIGAMTAGVKTVMIPYGNRKDVKDLPREVLDGLTIVKVQHIWEALRIVWPDVQFPGEGRWSGFDSRL</sequence>
<evidence type="ECO:0000256" key="9">
    <source>
        <dbReference type="PIRNR" id="PIRNR001174"/>
    </source>
</evidence>
<reference evidence="16 17" key="1">
    <citation type="submission" date="2019-11" db="EMBL/GenBank/DDBJ databases">
        <title>Venturia inaequalis Genome Resource.</title>
        <authorList>
            <person name="Lichtner F.J."/>
        </authorList>
    </citation>
    <scope>NUCLEOTIDE SEQUENCE [LARGE SCALE GENOMIC DNA]</scope>
    <source>
        <strain evidence="16">Bline_iso_100314</strain>
    </source>
</reference>
<dbReference type="Pfam" id="PF22667">
    <property type="entry name" value="Lon_lid"/>
    <property type="match status" value="1"/>
</dbReference>
<evidence type="ECO:0000256" key="12">
    <source>
        <dbReference type="PROSITE-ProRule" id="PRU01122"/>
    </source>
</evidence>
<dbReference type="Gene3D" id="1.10.8.60">
    <property type="match status" value="1"/>
</dbReference>
<accession>A0A8H3U043</accession>
<dbReference type="InterPro" id="IPR003111">
    <property type="entry name" value="Lon_prtase_N"/>
</dbReference>
<evidence type="ECO:0000256" key="8">
    <source>
        <dbReference type="HAMAP-Rule" id="MF_03121"/>
    </source>
</evidence>
<dbReference type="InterPro" id="IPR027417">
    <property type="entry name" value="P-loop_NTPase"/>
</dbReference>
<dbReference type="Gene3D" id="1.20.58.1480">
    <property type="match status" value="1"/>
</dbReference>
<dbReference type="SUPFAM" id="SSF88697">
    <property type="entry name" value="PUA domain-like"/>
    <property type="match status" value="1"/>
</dbReference>
<evidence type="ECO:0000256" key="13">
    <source>
        <dbReference type="SAM" id="MobiDB-lite"/>
    </source>
</evidence>
<feature type="region of interest" description="Disordered" evidence="13">
    <location>
        <begin position="441"/>
        <end position="464"/>
    </location>
</feature>
<dbReference type="FunFam" id="3.30.230.10:FF:000039">
    <property type="entry name" value="Lon protease homolog 2, peroxisomal"/>
    <property type="match status" value="1"/>
</dbReference>
<dbReference type="PROSITE" id="PS51787">
    <property type="entry name" value="LON_N"/>
    <property type="match status" value="1"/>
</dbReference>
<gene>
    <name evidence="16" type="ORF">BLS_002324</name>
</gene>
<evidence type="ECO:0000256" key="7">
    <source>
        <dbReference type="ARBA" id="ARBA00023140"/>
    </source>
</evidence>
<protein>
    <recommendedName>
        <fullName evidence="8">Lon protease homolog 2, peroxisomal</fullName>
        <ecNumber evidence="8">3.4.21.-</ecNumber>
    </recommendedName>
</protein>
<evidence type="ECO:0000313" key="17">
    <source>
        <dbReference type="Proteomes" id="UP000433883"/>
    </source>
</evidence>
<dbReference type="NCBIfam" id="TIGR00763">
    <property type="entry name" value="lon"/>
    <property type="match status" value="1"/>
</dbReference>
<dbReference type="InterPro" id="IPR014721">
    <property type="entry name" value="Ribsml_uS5_D2-typ_fold_subgr"/>
</dbReference>
<dbReference type="PRINTS" id="PR00830">
    <property type="entry name" value="ENDOLAPTASE"/>
</dbReference>
<feature type="active site" evidence="8 10">
    <location>
        <position position="831"/>
    </location>
</feature>
<evidence type="ECO:0000259" key="15">
    <source>
        <dbReference type="PROSITE" id="PS51787"/>
    </source>
</evidence>
<comment type="similarity">
    <text evidence="8 9 12">Belongs to the peptidase S16 family.</text>
</comment>
<keyword evidence="3 8" id="KW-0547">Nucleotide-binding</keyword>
<feature type="domain" description="Lon proteolytic" evidence="14">
    <location>
        <begin position="738"/>
        <end position="925"/>
    </location>
</feature>
<dbReference type="InterPro" id="IPR003593">
    <property type="entry name" value="AAA+_ATPase"/>
</dbReference>
<dbReference type="InterPro" id="IPR003959">
    <property type="entry name" value="ATPase_AAA_core"/>
</dbReference>
<dbReference type="GO" id="GO:0005524">
    <property type="term" value="F:ATP binding"/>
    <property type="evidence" value="ECO:0007669"/>
    <property type="project" value="UniProtKB-UniRule"/>
</dbReference>
<comment type="caution">
    <text evidence="16">The sequence shown here is derived from an EMBL/GenBank/DDBJ whole genome shotgun (WGS) entry which is preliminary data.</text>
</comment>
<evidence type="ECO:0000256" key="3">
    <source>
        <dbReference type="ARBA" id="ARBA00022741"/>
    </source>
</evidence>
<evidence type="ECO:0000259" key="14">
    <source>
        <dbReference type="PROSITE" id="PS51786"/>
    </source>
</evidence>
<dbReference type="SUPFAM" id="SSF52540">
    <property type="entry name" value="P-loop containing nucleoside triphosphate hydrolases"/>
    <property type="match status" value="1"/>
</dbReference>
<dbReference type="InterPro" id="IPR008269">
    <property type="entry name" value="Lon_proteolytic"/>
</dbReference>
<dbReference type="Pfam" id="PF02190">
    <property type="entry name" value="LON_substr_bdg"/>
    <property type="match status" value="1"/>
</dbReference>
<dbReference type="HAMAP" id="MF_03121">
    <property type="entry name" value="lonp2_euk"/>
    <property type="match status" value="1"/>
</dbReference>
<evidence type="ECO:0000256" key="1">
    <source>
        <dbReference type="ARBA" id="ARBA00004253"/>
    </source>
</evidence>
<feature type="domain" description="Lon N-terminal" evidence="15">
    <location>
        <begin position="10"/>
        <end position="262"/>
    </location>
</feature>
<dbReference type="GO" id="GO:0016485">
    <property type="term" value="P:protein processing"/>
    <property type="evidence" value="ECO:0007669"/>
    <property type="project" value="UniProtKB-UniRule"/>
</dbReference>
<evidence type="ECO:0000313" key="16">
    <source>
        <dbReference type="EMBL" id="KAE9961366.1"/>
    </source>
</evidence>
<dbReference type="Gene3D" id="1.20.5.5270">
    <property type="match status" value="1"/>
</dbReference>
<dbReference type="SMART" id="SM00382">
    <property type="entry name" value="AAA"/>
    <property type="match status" value="1"/>
</dbReference>
<comment type="subcellular location">
    <subcellularLocation>
        <location evidence="1 8">Peroxisome matrix</location>
    </subcellularLocation>
</comment>
<evidence type="ECO:0000256" key="2">
    <source>
        <dbReference type="ARBA" id="ARBA00022670"/>
    </source>
</evidence>
<dbReference type="InterPro" id="IPR027065">
    <property type="entry name" value="Lon_Prtase"/>
</dbReference>
<dbReference type="FunFam" id="1.10.8.60:FF:000091">
    <property type="entry name" value="Lon protease homolog 2, peroxisomal"/>
    <property type="match status" value="1"/>
</dbReference>
<evidence type="ECO:0000256" key="10">
    <source>
        <dbReference type="PIRSR" id="PIRSR001174-1"/>
    </source>
</evidence>
<keyword evidence="6 8" id="KW-0067">ATP-binding</keyword>
<dbReference type="Gene3D" id="3.30.230.10">
    <property type="match status" value="1"/>
</dbReference>
<dbReference type="GO" id="GO:0016558">
    <property type="term" value="P:protein import into peroxisome matrix"/>
    <property type="evidence" value="ECO:0007669"/>
    <property type="project" value="UniProtKB-UniRule"/>
</dbReference>
<name>A0A8H3U043_VENIN</name>
<feature type="region of interest" description="Disordered" evidence="13">
    <location>
        <begin position="303"/>
        <end position="327"/>
    </location>
</feature>
<dbReference type="Pfam" id="PF00004">
    <property type="entry name" value="AAA"/>
    <property type="match status" value="1"/>
</dbReference>
<dbReference type="Gene3D" id="3.40.50.300">
    <property type="entry name" value="P-loop containing nucleotide triphosphate hydrolases"/>
    <property type="match status" value="1"/>
</dbReference>
<evidence type="ECO:0000256" key="11">
    <source>
        <dbReference type="PIRSR" id="PIRSR001174-2"/>
    </source>
</evidence>
<dbReference type="InterPro" id="IPR046336">
    <property type="entry name" value="Lon_prtase_N_sf"/>
</dbReference>
<keyword evidence="5 8" id="KW-0720">Serine protease</keyword>
<dbReference type="EMBL" id="WNWQ01001646">
    <property type="protein sequence ID" value="KAE9961366.1"/>
    <property type="molecule type" value="Genomic_DNA"/>
</dbReference>
<proteinExistence type="inferred from homology"/>
<dbReference type="InterPro" id="IPR020568">
    <property type="entry name" value="Ribosomal_Su5_D2-typ_SF"/>
</dbReference>
<keyword evidence="2 8" id="KW-0645">Protease</keyword>
<dbReference type="GO" id="GO:0016887">
    <property type="term" value="F:ATP hydrolysis activity"/>
    <property type="evidence" value="ECO:0007669"/>
    <property type="project" value="UniProtKB-UniRule"/>
</dbReference>